<gene>
    <name evidence="3" type="primary">oprB_1</name>
    <name evidence="3" type="ORF">Pan161_09140</name>
</gene>
<evidence type="ECO:0000256" key="2">
    <source>
        <dbReference type="RuleBase" id="RU363072"/>
    </source>
</evidence>
<keyword evidence="4" id="KW-1185">Reference proteome</keyword>
<keyword evidence="2" id="KW-0732">Signal</keyword>
<dbReference type="InterPro" id="IPR052932">
    <property type="entry name" value="OprB_Porin"/>
</dbReference>
<dbReference type="GO" id="GO:0016020">
    <property type="term" value="C:membrane"/>
    <property type="evidence" value="ECO:0007669"/>
    <property type="project" value="InterPro"/>
</dbReference>
<sequence precursor="true">MRLKVFLSYMFLLVALPAYQSVGQECAVENVVAEDASIGCVSKSESADTPEQIFLDSILYSDDGITFQPVYYGEVFTNAHGGISTSNSTHYEGLLDLSLSFDLEKLNAPIPGQINVLFQNTHGRGLEQNVGATQIISSIDSLNNITQMSELWWEVDLYETGITMRIGRQDLNSEFVTMDTASDFINSAFGLSPSAGLPSFPAPSPAVVLMKDLSNEVTVKAGIWDAYRSNEVGIFSNNGSALLIGEFEYRYSTPLRQLPGILTAGITYETPGELPSGAIPRAYGYYFQYEQMLIREAGCDTDNPQGLSAFVQHFPTYSSGNSPFPLIPRDALAGITYTGLIRNRDADVTGAGAGWVDLDQGGTDQEVMIEVFYKAIVNDNLIIQPDLQYITTPSGIYPDAFVAGIRFQLDL</sequence>
<dbReference type="EMBL" id="CP036343">
    <property type="protein sequence ID" value="QDT89286.1"/>
    <property type="molecule type" value="Genomic_DNA"/>
</dbReference>
<evidence type="ECO:0000313" key="4">
    <source>
        <dbReference type="Proteomes" id="UP000316855"/>
    </source>
</evidence>
<feature type="chain" id="PRO_5022248950" evidence="2">
    <location>
        <begin position="21"/>
        <end position="411"/>
    </location>
</feature>
<dbReference type="RefSeq" id="WP_145224381.1">
    <property type="nucleotide sequence ID" value="NZ_CP036343.1"/>
</dbReference>
<evidence type="ECO:0000313" key="3">
    <source>
        <dbReference type="EMBL" id="QDT89286.1"/>
    </source>
</evidence>
<dbReference type="Gene3D" id="2.40.160.180">
    <property type="entry name" value="Carbohydrate-selective porin OprB"/>
    <property type="match status" value="1"/>
</dbReference>
<name>A0A517V8F1_9PLAN</name>
<dbReference type="GO" id="GO:0008643">
    <property type="term" value="P:carbohydrate transport"/>
    <property type="evidence" value="ECO:0007669"/>
    <property type="project" value="InterPro"/>
</dbReference>
<dbReference type="AlphaFoldDB" id="A0A517V8F1"/>
<comment type="similarity">
    <text evidence="1 2">Belongs to the OprB family.</text>
</comment>
<dbReference type="GO" id="GO:0015288">
    <property type="term" value="F:porin activity"/>
    <property type="evidence" value="ECO:0007669"/>
    <property type="project" value="InterPro"/>
</dbReference>
<dbReference type="KEGG" id="gax:Pan161_09140"/>
<feature type="signal peptide" evidence="2">
    <location>
        <begin position="1"/>
        <end position="20"/>
    </location>
</feature>
<proteinExistence type="inferred from homology"/>
<protein>
    <submittedName>
        <fullName evidence="3">Porin B</fullName>
    </submittedName>
</protein>
<evidence type="ECO:0000256" key="1">
    <source>
        <dbReference type="ARBA" id="ARBA00008769"/>
    </source>
</evidence>
<dbReference type="InterPro" id="IPR038673">
    <property type="entry name" value="OprB_sf"/>
</dbReference>
<dbReference type="InterPro" id="IPR007049">
    <property type="entry name" value="Carb-sel_porin_OprB"/>
</dbReference>
<dbReference type="PANTHER" id="PTHR37944:SF1">
    <property type="entry name" value="PORIN B"/>
    <property type="match status" value="1"/>
</dbReference>
<accession>A0A517V8F1</accession>
<dbReference type="OrthoDB" id="260073at2"/>
<organism evidence="3 4">
    <name type="scientific">Gimesia algae</name>
    <dbReference type="NCBI Taxonomy" id="2527971"/>
    <lineage>
        <taxon>Bacteria</taxon>
        <taxon>Pseudomonadati</taxon>
        <taxon>Planctomycetota</taxon>
        <taxon>Planctomycetia</taxon>
        <taxon>Planctomycetales</taxon>
        <taxon>Planctomycetaceae</taxon>
        <taxon>Gimesia</taxon>
    </lineage>
</organism>
<dbReference type="Pfam" id="PF04966">
    <property type="entry name" value="OprB"/>
    <property type="match status" value="1"/>
</dbReference>
<reference evidence="3 4" key="1">
    <citation type="submission" date="2019-02" db="EMBL/GenBank/DDBJ databases">
        <title>Deep-cultivation of Planctomycetes and their phenomic and genomic characterization uncovers novel biology.</title>
        <authorList>
            <person name="Wiegand S."/>
            <person name="Jogler M."/>
            <person name="Boedeker C."/>
            <person name="Pinto D."/>
            <person name="Vollmers J."/>
            <person name="Rivas-Marin E."/>
            <person name="Kohn T."/>
            <person name="Peeters S.H."/>
            <person name="Heuer A."/>
            <person name="Rast P."/>
            <person name="Oberbeckmann S."/>
            <person name="Bunk B."/>
            <person name="Jeske O."/>
            <person name="Meyerdierks A."/>
            <person name="Storesund J.E."/>
            <person name="Kallscheuer N."/>
            <person name="Luecker S."/>
            <person name="Lage O.M."/>
            <person name="Pohl T."/>
            <person name="Merkel B.J."/>
            <person name="Hornburger P."/>
            <person name="Mueller R.-W."/>
            <person name="Bruemmer F."/>
            <person name="Labrenz M."/>
            <person name="Spormann A.M."/>
            <person name="Op den Camp H."/>
            <person name="Overmann J."/>
            <person name="Amann R."/>
            <person name="Jetten M.S.M."/>
            <person name="Mascher T."/>
            <person name="Medema M.H."/>
            <person name="Devos D.P."/>
            <person name="Kaster A.-K."/>
            <person name="Ovreas L."/>
            <person name="Rohde M."/>
            <person name="Galperin M.Y."/>
            <person name="Jogler C."/>
        </authorList>
    </citation>
    <scope>NUCLEOTIDE SEQUENCE [LARGE SCALE GENOMIC DNA]</scope>
    <source>
        <strain evidence="3 4">Pan161</strain>
    </source>
</reference>
<dbReference type="PANTHER" id="PTHR37944">
    <property type="entry name" value="PORIN B"/>
    <property type="match status" value="1"/>
</dbReference>
<dbReference type="Proteomes" id="UP000316855">
    <property type="component" value="Chromosome"/>
</dbReference>